<dbReference type="PIRSF" id="PIRSF016958">
    <property type="entry name" value="DUF858_MeTrfase_lik"/>
    <property type="match status" value="1"/>
</dbReference>
<evidence type="ECO:0000313" key="13">
    <source>
        <dbReference type="Proteomes" id="UP000274822"/>
    </source>
</evidence>
<dbReference type="EMBL" id="RBNJ01021357">
    <property type="protein sequence ID" value="RUS19871.1"/>
    <property type="molecule type" value="Genomic_DNA"/>
</dbReference>
<dbReference type="PANTHER" id="PTHR12753">
    <property type="entry name" value="AD-003 - RELATED"/>
    <property type="match status" value="1"/>
</dbReference>
<keyword evidence="3 12" id="KW-0808">Transferase</keyword>
<dbReference type="GO" id="GO:0032259">
    <property type="term" value="P:methylation"/>
    <property type="evidence" value="ECO:0007669"/>
    <property type="project" value="UniProtKB-KW"/>
</dbReference>
<evidence type="ECO:0000256" key="8">
    <source>
        <dbReference type="ARBA" id="ARBA00047306"/>
    </source>
</evidence>
<evidence type="ECO:0000256" key="9">
    <source>
        <dbReference type="ARBA" id="ARBA00047885"/>
    </source>
</evidence>
<dbReference type="Pfam" id="PF05891">
    <property type="entry name" value="Methyltransf_PK"/>
    <property type="match status" value="1"/>
</dbReference>
<dbReference type="PANTHER" id="PTHR12753:SF0">
    <property type="entry name" value="ALPHA N-TERMINAL PROTEIN METHYLTRANSFERASE 1"/>
    <property type="match status" value="1"/>
</dbReference>
<gene>
    <name evidence="12" type="ORF">BC938DRAFT_475658</name>
</gene>
<reference evidence="12 13" key="1">
    <citation type="journal article" date="2018" name="New Phytol.">
        <title>Phylogenomics of Endogonaceae and evolution of mycorrhizas within Mucoromycota.</title>
        <authorList>
            <person name="Chang Y."/>
            <person name="Desiro A."/>
            <person name="Na H."/>
            <person name="Sandor L."/>
            <person name="Lipzen A."/>
            <person name="Clum A."/>
            <person name="Barry K."/>
            <person name="Grigoriev I.V."/>
            <person name="Martin F.M."/>
            <person name="Stajich J.E."/>
            <person name="Smith M.E."/>
            <person name="Bonito G."/>
            <person name="Spatafora J.W."/>
        </authorList>
    </citation>
    <scope>NUCLEOTIDE SEQUENCE [LARGE SCALE GENOMIC DNA]</scope>
    <source>
        <strain evidence="12 13">AD002</strain>
    </source>
</reference>
<keyword evidence="13" id="KW-1185">Reference proteome</keyword>
<feature type="binding site" evidence="11">
    <location>
        <position position="85"/>
    </location>
    <ligand>
        <name>S-adenosyl-L-methionine</name>
        <dbReference type="ChEBI" id="CHEBI:59789"/>
    </ligand>
</feature>
<comment type="similarity">
    <text evidence="1">Belongs to the methyltransferase superfamily. NTM1 family.</text>
</comment>
<name>A0A433PQR6_9FUNG</name>
<organism evidence="12 13">
    <name type="scientific">Jimgerdemannia flammicorona</name>
    <dbReference type="NCBI Taxonomy" id="994334"/>
    <lineage>
        <taxon>Eukaryota</taxon>
        <taxon>Fungi</taxon>
        <taxon>Fungi incertae sedis</taxon>
        <taxon>Mucoromycota</taxon>
        <taxon>Mucoromycotina</taxon>
        <taxon>Endogonomycetes</taxon>
        <taxon>Endogonales</taxon>
        <taxon>Endogonaceae</taxon>
        <taxon>Jimgerdemannia</taxon>
    </lineage>
</organism>
<feature type="binding site" evidence="11">
    <location>
        <begin position="139"/>
        <end position="140"/>
    </location>
    <ligand>
        <name>S-adenosyl-L-methionine</name>
        <dbReference type="ChEBI" id="CHEBI:59789"/>
    </ligand>
</feature>
<dbReference type="AlphaFoldDB" id="A0A433PQR6"/>
<protein>
    <recommendedName>
        <fullName evidence="6">Alpha N-terminal protein methyltransferase 1</fullName>
        <ecNumber evidence="5">2.1.1.244</ecNumber>
    </recommendedName>
    <alternativeName>
        <fullName evidence="7">X-Pro-Lys N-terminal protein methyltransferase 1</fullName>
    </alternativeName>
</protein>
<evidence type="ECO:0000256" key="4">
    <source>
        <dbReference type="ARBA" id="ARBA00022691"/>
    </source>
</evidence>
<comment type="catalytic activity">
    <reaction evidence="9">
        <text>N-terminal L-prolyl-L-prolyl-L-lysyl-[protein] + 2 S-adenosyl-L-methionine = N-terminal N,N-dimethyl-L-prolyl-L-prolyl-L-lysyl-[protein] + 2 S-adenosyl-L-homocysteine + 2 H(+)</text>
        <dbReference type="Rhea" id="RHEA:54736"/>
        <dbReference type="Rhea" id="RHEA-COMP:13787"/>
        <dbReference type="Rhea" id="RHEA-COMP:13974"/>
        <dbReference type="ChEBI" id="CHEBI:15378"/>
        <dbReference type="ChEBI" id="CHEBI:57856"/>
        <dbReference type="ChEBI" id="CHEBI:59789"/>
        <dbReference type="ChEBI" id="CHEBI:138059"/>
        <dbReference type="ChEBI" id="CHEBI:138318"/>
        <dbReference type="EC" id="2.1.1.244"/>
    </reaction>
</comment>
<keyword evidence="2 12" id="KW-0489">Methyltransferase</keyword>
<keyword evidence="4 11" id="KW-0949">S-adenosyl-L-methionine</keyword>
<dbReference type="Proteomes" id="UP000274822">
    <property type="component" value="Unassembled WGS sequence"/>
</dbReference>
<evidence type="ECO:0000256" key="10">
    <source>
        <dbReference type="ARBA" id="ARBA00048167"/>
    </source>
</evidence>
<dbReference type="CDD" id="cd02440">
    <property type="entry name" value="AdoMet_MTases"/>
    <property type="match status" value="1"/>
</dbReference>
<dbReference type="InterPro" id="IPR029063">
    <property type="entry name" value="SAM-dependent_MTases_sf"/>
</dbReference>
<evidence type="ECO:0000256" key="5">
    <source>
        <dbReference type="ARBA" id="ARBA00039112"/>
    </source>
</evidence>
<dbReference type="SUPFAM" id="SSF53335">
    <property type="entry name" value="S-adenosyl-L-methionine-dependent methyltransferases"/>
    <property type="match status" value="1"/>
</dbReference>
<evidence type="ECO:0000256" key="7">
    <source>
        <dbReference type="ARBA" id="ARBA00043129"/>
    </source>
</evidence>
<evidence type="ECO:0000256" key="2">
    <source>
        <dbReference type="ARBA" id="ARBA00022603"/>
    </source>
</evidence>
<sequence length="205" mass="22976">MTDNFDAPAKEKTLYDATWYSDAQSYWDTVTPTVNGMLGGFAHISTIDATTSLSFLGEFVHGLKGRKGVIRKEPRIGKSYACDCGAGIGRVTKEFLLKVPFERVDVVEQSAKFVEQARESYLKREIEEGRIGEIMCAGLQDFVPEEGKYDLIWCQWVLGHLTDDDFIAFFQRCKKGLKLGGIIGIKENNTSKDLVIDEQDSSVTR</sequence>
<evidence type="ECO:0000256" key="3">
    <source>
        <dbReference type="ARBA" id="ARBA00022679"/>
    </source>
</evidence>
<dbReference type="GO" id="GO:0005737">
    <property type="term" value="C:cytoplasm"/>
    <property type="evidence" value="ECO:0007669"/>
    <property type="project" value="TreeGrafter"/>
</dbReference>
<evidence type="ECO:0000313" key="12">
    <source>
        <dbReference type="EMBL" id="RUS19871.1"/>
    </source>
</evidence>
<feature type="binding site" evidence="11">
    <location>
        <position position="90"/>
    </location>
    <ligand>
        <name>S-adenosyl-L-methionine</name>
        <dbReference type="ChEBI" id="CHEBI:59789"/>
    </ligand>
</feature>
<evidence type="ECO:0000256" key="1">
    <source>
        <dbReference type="ARBA" id="ARBA00009059"/>
    </source>
</evidence>
<evidence type="ECO:0000256" key="6">
    <source>
        <dbReference type="ARBA" id="ARBA00039449"/>
    </source>
</evidence>
<accession>A0A433PQR6</accession>
<evidence type="ECO:0000256" key="11">
    <source>
        <dbReference type="PIRSR" id="PIRSR016958-1"/>
    </source>
</evidence>
<proteinExistence type="inferred from homology"/>
<comment type="catalytic activity">
    <reaction evidence="8">
        <text>N-terminal L-seryl-L-prolyl-L-lysyl-[protein] + 3 S-adenosyl-L-methionine = N-terminal N,N,N-trimethyl-L-seryl-L-prolyl-L-lysyl-[protein] + 3 S-adenosyl-L-homocysteine + 3 H(+)</text>
        <dbReference type="Rhea" id="RHEA:54724"/>
        <dbReference type="Rhea" id="RHEA-COMP:13789"/>
        <dbReference type="Rhea" id="RHEA-COMP:13973"/>
        <dbReference type="ChEBI" id="CHEBI:15378"/>
        <dbReference type="ChEBI" id="CHEBI:57856"/>
        <dbReference type="ChEBI" id="CHEBI:59789"/>
        <dbReference type="ChEBI" id="CHEBI:138061"/>
        <dbReference type="ChEBI" id="CHEBI:138317"/>
        <dbReference type="EC" id="2.1.1.244"/>
    </reaction>
</comment>
<comment type="caution">
    <text evidence="12">The sequence shown here is derived from an EMBL/GenBank/DDBJ whole genome shotgun (WGS) entry which is preliminary data.</text>
</comment>
<comment type="catalytic activity">
    <reaction evidence="10">
        <text>N-terminal L-alanyl-L-prolyl-L-lysyl-[protein] + 3 S-adenosyl-L-methionine = N-terminal N,N,N-trimethyl-L-alanyl-L-prolyl-L-lysyl-[protein] + 3 S-adenosyl-L-homocysteine + 3 H(+)</text>
        <dbReference type="Rhea" id="RHEA:54712"/>
        <dbReference type="Rhea" id="RHEA-COMP:13785"/>
        <dbReference type="Rhea" id="RHEA-COMP:13971"/>
        <dbReference type="ChEBI" id="CHEBI:15378"/>
        <dbReference type="ChEBI" id="CHEBI:57856"/>
        <dbReference type="ChEBI" id="CHEBI:59789"/>
        <dbReference type="ChEBI" id="CHEBI:138057"/>
        <dbReference type="ChEBI" id="CHEBI:138315"/>
        <dbReference type="EC" id="2.1.1.244"/>
    </reaction>
</comment>
<dbReference type="InterPro" id="IPR008576">
    <property type="entry name" value="MeTrfase_NTM1"/>
</dbReference>
<dbReference type="EC" id="2.1.1.244" evidence="5"/>
<dbReference type="GO" id="GO:0071885">
    <property type="term" value="F:N-terminal protein N-methyltransferase activity"/>
    <property type="evidence" value="ECO:0007669"/>
    <property type="project" value="UniProtKB-EC"/>
</dbReference>
<dbReference type="Gene3D" id="3.40.50.150">
    <property type="entry name" value="Vaccinia Virus protein VP39"/>
    <property type="match status" value="1"/>
</dbReference>
<feature type="binding site" evidence="11">
    <location>
        <position position="155"/>
    </location>
    <ligand>
        <name>S-adenosyl-L-methionine</name>
        <dbReference type="ChEBI" id="CHEBI:59789"/>
    </ligand>
</feature>